<evidence type="ECO:0000313" key="2">
    <source>
        <dbReference type="EMBL" id="CAD1821729.1"/>
    </source>
</evidence>
<evidence type="ECO:0000256" key="1">
    <source>
        <dbReference type="SAM" id="MobiDB-lite"/>
    </source>
</evidence>
<proteinExistence type="predicted"/>
<accession>A0A6V7NT02</accession>
<feature type="region of interest" description="Disordered" evidence="1">
    <location>
        <begin position="62"/>
        <end position="125"/>
    </location>
</feature>
<dbReference type="EMBL" id="LR862141">
    <property type="protein sequence ID" value="CAD1821729.1"/>
    <property type="molecule type" value="Genomic_DNA"/>
</dbReference>
<reference evidence="2" key="1">
    <citation type="submission" date="2020-07" db="EMBL/GenBank/DDBJ databases">
        <authorList>
            <person name="Lin J."/>
        </authorList>
    </citation>
    <scope>NUCLEOTIDE SEQUENCE</scope>
</reference>
<dbReference type="AlphaFoldDB" id="A0A6V7NT02"/>
<sequence>MGCLAGAEPNGPVVVNIPTLGMSLSHGNPLRRPIPHGEYVSRWPSPECRLVGSDPHKHVRMSTMASNRDRSLPAGTGPSGPSRRTCSRDPVSHCQGPVASSLPQHCSEGTGLSHQGPVPESENSQDLAKIQEFDLLGRNTVYDLPPSVEELGIQVKHSNLAICTDPRHDDRTLETVTTLACHLCSFAHACEGRALQAGTPELAYATYVRSCGIEKPTGSGGIDSFLE</sequence>
<gene>
    <name evidence="2" type="ORF">CB5_LOCUS4940</name>
</gene>
<name>A0A6V7NT02_ANACO</name>
<organism evidence="2">
    <name type="scientific">Ananas comosus var. bracteatus</name>
    <name type="common">red pineapple</name>
    <dbReference type="NCBI Taxonomy" id="296719"/>
    <lineage>
        <taxon>Eukaryota</taxon>
        <taxon>Viridiplantae</taxon>
        <taxon>Streptophyta</taxon>
        <taxon>Embryophyta</taxon>
        <taxon>Tracheophyta</taxon>
        <taxon>Spermatophyta</taxon>
        <taxon>Magnoliopsida</taxon>
        <taxon>Liliopsida</taxon>
        <taxon>Poales</taxon>
        <taxon>Bromeliaceae</taxon>
        <taxon>Bromelioideae</taxon>
        <taxon>Ananas</taxon>
    </lineage>
</organism>
<protein>
    <submittedName>
        <fullName evidence="2">Uncharacterized protein</fullName>
    </submittedName>
</protein>